<dbReference type="AlphaFoldDB" id="A0A553I4V1"/>
<dbReference type="OrthoDB" id="40579at2759"/>
<evidence type="ECO:0000313" key="12">
    <source>
        <dbReference type="Proteomes" id="UP000319160"/>
    </source>
</evidence>
<keyword evidence="3" id="KW-0862">Zinc</keyword>
<sequence>MTLHPDLDSQSAHNLPPSASSMTSLRAPEPIKGKMIYCTYCGKSFTRKEHLERHLPSHTNVKPHRCPHCSLGFSRRDLLSRHLSTYHIEKDEMQRTPGSVHTLNGKTQIACRSCAQAKTGCDKLLPKCTRCVEKGLPCELRYARRSSKAAARAEASAAHHKQLEVSMLAPLPEAKLDSMTAIPEIRSIGIQAPQLGDRFRVPTPPEETPMTIDPRVSQHDNLHMKSSSADSFPGSEGLYTTTLMGGIDGLQYDTGFITQDMSVFEWRDGMYGDMTVNMQTPQDNVRNPTYILSPPSANSEELVSPTISTHTRRNSTMSPNLLETAVGEMESDISPESQSPALQAMIAAEPGWPLARCNHLVYSGDCQRTAFLHLNHLKRNLNHEGAYSSLTGLSMAEWNSNGLPLVTPIRSETRDKIIAIAQSFLHRALDTHSNGHSYNDEQQNGDPRLLPFLVLPSSENLDYFLQSYMRSLHFYYSLVSSNRLDPNDMIQKNQTATLLVLFMIAQGASSVPIEEARALSTGLIETCRISLFDIIEKNVTMCADSTVHRCALIFTLLAAWSGDKWLMDIAMGQRGMYLAMLQHAGMFRKPESPMAFLPNNPTISEESWRSWVDRETMNRLVYNWVMVDQELSLFHDKAPVLLLNELHAPLPGPEEWWTSLNGDYWMIAMSANPDLSSLTPSLYNLFQDFLHDRLSADQAAGLTPYRMRLLLHPIHSHLYHSRITKLDFSGTSVNKTATPNLPSEDQILLERWRGICYSYYTENPSCPVTQTNLVLSHLISLNDLTHFPTIEQYARCESINSEQLIFPSSDAIYHCGQVLRIVRTMPTNQRPAWWSVAVYRVMLILWIFSICQSNASLDQNASSDENSATESSIVIDQFELMDKHLFNFLWKGNSVAVLSGQHGSTMSLAEPAHVLLHAVRIINEGICTRFSDGIKRKLLELHTTWYSTPLIN</sequence>
<name>A0A553I4V1_9PEZI</name>
<evidence type="ECO:0000313" key="11">
    <source>
        <dbReference type="EMBL" id="TRX95193.1"/>
    </source>
</evidence>
<proteinExistence type="predicted"/>
<dbReference type="PROSITE" id="PS50157">
    <property type="entry name" value="ZINC_FINGER_C2H2_2"/>
    <property type="match status" value="2"/>
</dbReference>
<dbReference type="PRINTS" id="PR00755">
    <property type="entry name" value="AFLATOXINBRP"/>
</dbReference>
<accession>A0A553I4V1</accession>
<feature type="region of interest" description="Disordered" evidence="8">
    <location>
        <begin position="1"/>
        <end position="26"/>
    </location>
</feature>
<feature type="compositionally biased region" description="Polar residues" evidence="8">
    <location>
        <begin position="8"/>
        <end position="24"/>
    </location>
</feature>
<evidence type="ECO:0000256" key="1">
    <source>
        <dbReference type="ARBA" id="ARBA00022723"/>
    </source>
</evidence>
<evidence type="ECO:0000256" key="6">
    <source>
        <dbReference type="ARBA" id="ARBA00023242"/>
    </source>
</evidence>
<dbReference type="CDD" id="cd00067">
    <property type="entry name" value="GAL4"/>
    <property type="match status" value="1"/>
</dbReference>
<keyword evidence="5" id="KW-0804">Transcription</keyword>
<comment type="caution">
    <text evidence="11">The sequence shown here is derived from an EMBL/GenBank/DDBJ whole genome shotgun (WGS) entry which is preliminary data.</text>
</comment>
<keyword evidence="1" id="KW-0479">Metal-binding</keyword>
<dbReference type="SMART" id="SM00355">
    <property type="entry name" value="ZnF_C2H2"/>
    <property type="match status" value="2"/>
</dbReference>
<dbReference type="SMART" id="SM00066">
    <property type="entry name" value="GAL4"/>
    <property type="match status" value="1"/>
</dbReference>
<dbReference type="EMBL" id="VFLP01000017">
    <property type="protein sequence ID" value="TRX95193.1"/>
    <property type="molecule type" value="Genomic_DNA"/>
</dbReference>
<feature type="domain" description="C2H2-type" evidence="10">
    <location>
        <begin position="36"/>
        <end position="63"/>
    </location>
</feature>
<gene>
    <name evidence="11" type="ORF">FHL15_003885</name>
</gene>
<evidence type="ECO:0000256" key="2">
    <source>
        <dbReference type="ARBA" id="ARBA00022771"/>
    </source>
</evidence>
<organism evidence="11 12">
    <name type="scientific">Xylaria flabelliformis</name>
    <dbReference type="NCBI Taxonomy" id="2512241"/>
    <lineage>
        <taxon>Eukaryota</taxon>
        <taxon>Fungi</taxon>
        <taxon>Dikarya</taxon>
        <taxon>Ascomycota</taxon>
        <taxon>Pezizomycotina</taxon>
        <taxon>Sordariomycetes</taxon>
        <taxon>Xylariomycetidae</taxon>
        <taxon>Xylariales</taxon>
        <taxon>Xylariaceae</taxon>
        <taxon>Xylaria</taxon>
    </lineage>
</organism>
<dbReference type="PROSITE" id="PS00463">
    <property type="entry name" value="ZN2_CY6_FUNGAL_1"/>
    <property type="match status" value="1"/>
</dbReference>
<dbReference type="SUPFAM" id="SSF57667">
    <property type="entry name" value="beta-beta-alpha zinc fingers"/>
    <property type="match status" value="1"/>
</dbReference>
<dbReference type="InterPro" id="IPR013087">
    <property type="entry name" value="Znf_C2H2_type"/>
</dbReference>
<dbReference type="Gene3D" id="4.10.240.10">
    <property type="entry name" value="Zn(2)-C6 fungal-type DNA-binding domain"/>
    <property type="match status" value="1"/>
</dbReference>
<dbReference type="PROSITE" id="PS50048">
    <property type="entry name" value="ZN2_CY6_FUNGAL_2"/>
    <property type="match status" value="1"/>
</dbReference>
<dbReference type="PROSITE" id="PS00028">
    <property type="entry name" value="ZINC_FINGER_C2H2_1"/>
    <property type="match status" value="2"/>
</dbReference>
<dbReference type="FunFam" id="3.30.160.60:FF:000065">
    <property type="entry name" value="B-cell CLL/lymphoma 6, member B"/>
    <property type="match status" value="1"/>
</dbReference>
<dbReference type="PANTHER" id="PTHR47660">
    <property type="entry name" value="TRANSCRIPTION FACTOR WITH C2H2 AND ZN(2)-CYS(6) DNA BINDING DOMAIN (EUROFUNG)-RELATED-RELATED"/>
    <property type="match status" value="1"/>
</dbReference>
<keyword evidence="2 7" id="KW-0863">Zinc-finger</keyword>
<feature type="domain" description="C2H2-type" evidence="10">
    <location>
        <begin position="64"/>
        <end position="92"/>
    </location>
</feature>
<evidence type="ECO:0000256" key="7">
    <source>
        <dbReference type="PROSITE-ProRule" id="PRU00042"/>
    </source>
</evidence>
<dbReference type="InterPro" id="IPR001138">
    <property type="entry name" value="Zn2Cys6_DnaBD"/>
</dbReference>
<evidence type="ECO:0008006" key="13">
    <source>
        <dbReference type="Google" id="ProtNLM"/>
    </source>
</evidence>
<dbReference type="GO" id="GO:0000981">
    <property type="term" value="F:DNA-binding transcription factor activity, RNA polymerase II-specific"/>
    <property type="evidence" value="ECO:0007669"/>
    <property type="project" value="InterPro"/>
</dbReference>
<keyword evidence="12" id="KW-1185">Reference proteome</keyword>
<feature type="domain" description="Zn(2)-C6 fungal-type" evidence="9">
    <location>
        <begin position="110"/>
        <end position="140"/>
    </location>
</feature>
<dbReference type="STRING" id="2512241.A0A553I4V1"/>
<evidence type="ECO:0000256" key="3">
    <source>
        <dbReference type="ARBA" id="ARBA00022833"/>
    </source>
</evidence>
<dbReference type="Pfam" id="PF00172">
    <property type="entry name" value="Zn_clus"/>
    <property type="match status" value="1"/>
</dbReference>
<protein>
    <recommendedName>
        <fullName evidence="13">Zn(2)-C6 fungal-type domain-containing protein</fullName>
    </recommendedName>
</protein>
<dbReference type="Gene3D" id="3.30.160.60">
    <property type="entry name" value="Classic Zinc Finger"/>
    <property type="match status" value="2"/>
</dbReference>
<dbReference type="CDD" id="cd12148">
    <property type="entry name" value="fungal_TF_MHR"/>
    <property type="match status" value="1"/>
</dbReference>
<dbReference type="GO" id="GO:0008270">
    <property type="term" value="F:zinc ion binding"/>
    <property type="evidence" value="ECO:0007669"/>
    <property type="project" value="UniProtKB-KW"/>
</dbReference>
<dbReference type="SUPFAM" id="SSF57701">
    <property type="entry name" value="Zn2/Cys6 DNA-binding domain"/>
    <property type="match status" value="1"/>
</dbReference>
<reference evidence="12" key="1">
    <citation type="submission" date="2019-06" db="EMBL/GenBank/DDBJ databases">
        <title>Draft genome sequence of the griseofulvin-producing fungus Xylaria cubensis strain G536.</title>
        <authorList>
            <person name="Mead M.E."/>
            <person name="Raja H.A."/>
            <person name="Steenwyk J.L."/>
            <person name="Knowles S.L."/>
            <person name="Oberlies N.H."/>
            <person name="Rokas A."/>
        </authorList>
    </citation>
    <scope>NUCLEOTIDE SEQUENCE [LARGE SCALE GENOMIC DNA]</scope>
    <source>
        <strain evidence="12">G536</strain>
    </source>
</reference>
<keyword evidence="4" id="KW-0805">Transcription regulation</keyword>
<dbReference type="PANTHER" id="PTHR47660:SF2">
    <property type="entry name" value="TRANSCRIPTION FACTOR WITH C2H2 AND ZN(2)-CYS(6) DNA BINDING DOMAIN (EUROFUNG)"/>
    <property type="match status" value="1"/>
</dbReference>
<dbReference type="InterPro" id="IPR036864">
    <property type="entry name" value="Zn2-C6_fun-type_DNA-bd_sf"/>
</dbReference>
<evidence type="ECO:0000256" key="5">
    <source>
        <dbReference type="ARBA" id="ARBA00023163"/>
    </source>
</evidence>
<evidence type="ECO:0000259" key="10">
    <source>
        <dbReference type="PROSITE" id="PS50157"/>
    </source>
</evidence>
<dbReference type="Pfam" id="PF00096">
    <property type="entry name" value="zf-C2H2"/>
    <property type="match status" value="2"/>
</dbReference>
<evidence type="ECO:0000259" key="9">
    <source>
        <dbReference type="PROSITE" id="PS50048"/>
    </source>
</evidence>
<dbReference type="InterPro" id="IPR036236">
    <property type="entry name" value="Znf_C2H2_sf"/>
</dbReference>
<keyword evidence="6" id="KW-0539">Nucleus</keyword>
<evidence type="ECO:0000256" key="4">
    <source>
        <dbReference type="ARBA" id="ARBA00023015"/>
    </source>
</evidence>
<evidence type="ECO:0000256" key="8">
    <source>
        <dbReference type="SAM" id="MobiDB-lite"/>
    </source>
</evidence>
<dbReference type="Proteomes" id="UP000319160">
    <property type="component" value="Unassembled WGS sequence"/>
</dbReference>